<feature type="transmembrane region" description="Helical" evidence="7">
    <location>
        <begin position="134"/>
        <end position="156"/>
    </location>
</feature>
<dbReference type="PANTHER" id="PTHR23521">
    <property type="entry name" value="TRANSPORTER MFS SUPERFAMILY"/>
    <property type="match status" value="1"/>
</dbReference>
<dbReference type="EMBL" id="CAJHOE010000001">
    <property type="protein sequence ID" value="CAD7286591.1"/>
    <property type="molecule type" value="Genomic_DNA"/>
</dbReference>
<evidence type="ECO:0000256" key="4">
    <source>
        <dbReference type="ARBA" id="ARBA00022692"/>
    </source>
</evidence>
<organism evidence="9 10">
    <name type="scientific">Campylobacter suis</name>
    <dbReference type="NCBI Taxonomy" id="2790657"/>
    <lineage>
        <taxon>Bacteria</taxon>
        <taxon>Pseudomonadati</taxon>
        <taxon>Campylobacterota</taxon>
        <taxon>Epsilonproteobacteria</taxon>
        <taxon>Campylobacterales</taxon>
        <taxon>Campylobacteraceae</taxon>
        <taxon>Campylobacter</taxon>
    </lineage>
</organism>
<feature type="transmembrane region" description="Helical" evidence="7">
    <location>
        <begin position="237"/>
        <end position="255"/>
    </location>
</feature>
<dbReference type="InterPro" id="IPR011701">
    <property type="entry name" value="MFS"/>
</dbReference>
<dbReference type="InterPro" id="IPR036259">
    <property type="entry name" value="MFS_trans_sf"/>
</dbReference>
<reference evidence="9 10" key="1">
    <citation type="submission" date="2020-11" db="EMBL/GenBank/DDBJ databases">
        <authorList>
            <person name="Peeters C."/>
        </authorList>
    </citation>
    <scope>NUCLEOTIDE SEQUENCE [LARGE SCALE GENOMIC DNA]</scope>
    <source>
        <strain evidence="9 10">LMG 8286</strain>
    </source>
</reference>
<comment type="subcellular location">
    <subcellularLocation>
        <location evidence="1">Cell membrane</location>
        <topology evidence="1">Multi-pass membrane protein</topology>
    </subcellularLocation>
</comment>
<accession>A0ABM8Q1B2</accession>
<feature type="transmembrane region" description="Helical" evidence="7">
    <location>
        <begin position="76"/>
        <end position="93"/>
    </location>
</feature>
<dbReference type="SUPFAM" id="SSF103473">
    <property type="entry name" value="MFS general substrate transporter"/>
    <property type="match status" value="1"/>
</dbReference>
<feature type="domain" description="Major facilitator superfamily (MFS) profile" evidence="8">
    <location>
        <begin position="162"/>
        <end position="408"/>
    </location>
</feature>
<feature type="transmembrane region" description="Helical" evidence="7">
    <location>
        <begin position="46"/>
        <end position="64"/>
    </location>
</feature>
<evidence type="ECO:0000256" key="7">
    <source>
        <dbReference type="SAM" id="Phobius"/>
    </source>
</evidence>
<dbReference type="PANTHER" id="PTHR23521:SF2">
    <property type="entry name" value="TRANSPORTER MFS SUPERFAMILY"/>
    <property type="match status" value="1"/>
</dbReference>
<name>A0ABM8Q1B2_9BACT</name>
<sequence>MGNSKRTIKTMGSLFFSISLMFIGNGLVVSSCSTLLKQMDVGEIEIGLINACFFVGAIISTIYSNNIISKSGHIRAFGIFTALFGVSAMLHNLSSNLYFWAILRTMLGFCYYGLLVITESWLNERAKNANRSRILAFYECVFYISFAMGILILALNLKVDEIFIVSAAFIMLSSIPLNIIRINPPKIPPKQKVSIPKIFSIVPLALAGSVVAGILINGFFGMAGLFILLQDFTPKEVSFFMTSAMCGGFMSQFFLGSISDKIGRRPAIMIACSVSLVASILFLFAGRNINFLYLLSFFLGSGVFCLYALSLARANDVLEERSTEAVNVGRALLFSYSFGSLVSSIIMGVVIKFLGSDGFIYVYIVLLIALLAFAATQRTIPVEHRTTYEPHVMRTPAIVKEGLEDGDS</sequence>
<feature type="transmembrane region" description="Helical" evidence="7">
    <location>
        <begin position="162"/>
        <end position="180"/>
    </location>
</feature>
<comment type="caution">
    <text evidence="9">The sequence shown here is derived from an EMBL/GenBank/DDBJ whole genome shotgun (WGS) entry which is preliminary data.</text>
</comment>
<proteinExistence type="predicted"/>
<evidence type="ECO:0000256" key="6">
    <source>
        <dbReference type="ARBA" id="ARBA00023136"/>
    </source>
</evidence>
<evidence type="ECO:0000259" key="8">
    <source>
        <dbReference type="PROSITE" id="PS50850"/>
    </source>
</evidence>
<feature type="transmembrane region" description="Helical" evidence="7">
    <location>
        <begin position="267"/>
        <end position="285"/>
    </location>
</feature>
<evidence type="ECO:0000256" key="5">
    <source>
        <dbReference type="ARBA" id="ARBA00022989"/>
    </source>
</evidence>
<keyword evidence="5 7" id="KW-1133">Transmembrane helix</keyword>
<dbReference type="InterPro" id="IPR020846">
    <property type="entry name" value="MFS_dom"/>
</dbReference>
<dbReference type="InterPro" id="IPR047200">
    <property type="entry name" value="MFS_YcaD-like"/>
</dbReference>
<dbReference type="Pfam" id="PF07690">
    <property type="entry name" value="MFS_1"/>
    <property type="match status" value="1"/>
</dbReference>
<dbReference type="PROSITE" id="PS50850">
    <property type="entry name" value="MFS"/>
    <property type="match status" value="1"/>
</dbReference>
<feature type="transmembrane region" description="Helical" evidence="7">
    <location>
        <begin position="201"/>
        <end position="225"/>
    </location>
</feature>
<keyword evidence="2" id="KW-0813">Transport</keyword>
<evidence type="ECO:0000256" key="2">
    <source>
        <dbReference type="ARBA" id="ARBA00022448"/>
    </source>
</evidence>
<feature type="transmembrane region" description="Helical" evidence="7">
    <location>
        <begin position="333"/>
        <end position="354"/>
    </location>
</feature>
<keyword evidence="10" id="KW-1185">Reference proteome</keyword>
<feature type="transmembrane region" description="Helical" evidence="7">
    <location>
        <begin position="99"/>
        <end position="122"/>
    </location>
</feature>
<evidence type="ECO:0000256" key="3">
    <source>
        <dbReference type="ARBA" id="ARBA00022475"/>
    </source>
</evidence>
<dbReference type="Proteomes" id="UP000789359">
    <property type="component" value="Unassembled WGS sequence"/>
</dbReference>
<feature type="transmembrane region" description="Helical" evidence="7">
    <location>
        <begin position="360"/>
        <end position="376"/>
    </location>
</feature>
<keyword evidence="4 7" id="KW-0812">Transmembrane</keyword>
<keyword evidence="6 7" id="KW-0472">Membrane</keyword>
<feature type="transmembrane region" description="Helical" evidence="7">
    <location>
        <begin position="291"/>
        <end position="312"/>
    </location>
</feature>
<dbReference type="CDD" id="cd17477">
    <property type="entry name" value="MFS_YcaD_like"/>
    <property type="match status" value="1"/>
</dbReference>
<gene>
    <name evidence="9" type="primary">ycaD</name>
    <name evidence="9" type="ORF">LMG8286_00424</name>
</gene>
<protein>
    <submittedName>
        <fullName evidence="9">MFS-type transporter YcaD</fullName>
    </submittedName>
</protein>
<evidence type="ECO:0000256" key="1">
    <source>
        <dbReference type="ARBA" id="ARBA00004651"/>
    </source>
</evidence>
<evidence type="ECO:0000313" key="10">
    <source>
        <dbReference type="Proteomes" id="UP000789359"/>
    </source>
</evidence>
<dbReference type="PROSITE" id="PS51257">
    <property type="entry name" value="PROKAR_LIPOPROTEIN"/>
    <property type="match status" value="1"/>
</dbReference>
<dbReference type="Gene3D" id="1.20.1250.20">
    <property type="entry name" value="MFS general substrate transporter like domains"/>
    <property type="match status" value="2"/>
</dbReference>
<keyword evidence="3" id="KW-1003">Cell membrane</keyword>
<evidence type="ECO:0000313" key="9">
    <source>
        <dbReference type="EMBL" id="CAD7286591.1"/>
    </source>
</evidence>